<keyword evidence="4" id="KW-0378">Hydrolase</keyword>
<dbReference type="InterPro" id="IPR016518">
    <property type="entry name" value="Alpha-L-fucosidase"/>
</dbReference>
<proteinExistence type="predicted"/>
<dbReference type="EC" id="3.2.1.51" evidence="4"/>
<dbReference type="InterPro" id="IPR027414">
    <property type="entry name" value="GH95_N_dom"/>
</dbReference>
<dbReference type="Gene3D" id="1.50.10.10">
    <property type="match status" value="1"/>
</dbReference>
<dbReference type="Proteomes" id="UP000584867">
    <property type="component" value="Unassembled WGS sequence"/>
</dbReference>
<reference evidence="4 5" key="1">
    <citation type="submission" date="2020-08" db="EMBL/GenBank/DDBJ databases">
        <title>Genomic Encyclopedia of Type Strains, Phase IV (KMG-V): Genome sequencing to study the core and pangenomes of soil and plant-associated prokaryotes.</title>
        <authorList>
            <person name="Whitman W."/>
        </authorList>
    </citation>
    <scope>NUCLEOTIDE SEQUENCE [LARGE SCALE GENOMIC DNA]</scope>
    <source>
        <strain evidence="4 5">X5P3</strain>
    </source>
</reference>
<evidence type="ECO:0000259" key="3">
    <source>
        <dbReference type="Pfam" id="PF22124"/>
    </source>
</evidence>
<dbReference type="SUPFAM" id="SSF48208">
    <property type="entry name" value="Six-hairpin glycosidases"/>
    <property type="match status" value="1"/>
</dbReference>
<evidence type="ECO:0000259" key="1">
    <source>
        <dbReference type="Pfam" id="PF14498"/>
    </source>
</evidence>
<dbReference type="PANTHER" id="PTHR31084">
    <property type="entry name" value="ALPHA-L-FUCOSIDASE 2"/>
    <property type="match status" value="1"/>
</dbReference>
<protein>
    <submittedName>
        <fullName evidence="4">Alpha-L-fucosidase 2</fullName>
        <ecNumber evidence="4">3.2.1.51</ecNumber>
    </submittedName>
</protein>
<accession>A0A7W7ZQ16</accession>
<dbReference type="GO" id="GO:0004560">
    <property type="term" value="F:alpha-L-fucosidase activity"/>
    <property type="evidence" value="ECO:0007669"/>
    <property type="project" value="UniProtKB-EC"/>
</dbReference>
<dbReference type="PIRSF" id="PIRSF007663">
    <property type="entry name" value="UCP007663"/>
    <property type="match status" value="1"/>
</dbReference>
<dbReference type="RefSeq" id="WP_311733084.1">
    <property type="nucleotide sequence ID" value="NZ_JACHIO010000009.1"/>
</dbReference>
<organism evidence="4 5">
    <name type="scientific">Granulicella mallensis</name>
    <dbReference type="NCBI Taxonomy" id="940614"/>
    <lineage>
        <taxon>Bacteria</taxon>
        <taxon>Pseudomonadati</taxon>
        <taxon>Acidobacteriota</taxon>
        <taxon>Terriglobia</taxon>
        <taxon>Terriglobales</taxon>
        <taxon>Acidobacteriaceae</taxon>
        <taxon>Granulicella</taxon>
    </lineage>
</organism>
<dbReference type="Pfam" id="PF21307">
    <property type="entry name" value="Glyco_hydro_95_C"/>
    <property type="match status" value="1"/>
</dbReference>
<evidence type="ECO:0000313" key="5">
    <source>
        <dbReference type="Proteomes" id="UP000584867"/>
    </source>
</evidence>
<dbReference type="PANTHER" id="PTHR31084:SF0">
    <property type="entry name" value="ALPHA-L-FUCOSIDASE 2"/>
    <property type="match status" value="1"/>
</dbReference>
<dbReference type="EMBL" id="JACHIO010000009">
    <property type="protein sequence ID" value="MBB5064074.1"/>
    <property type="molecule type" value="Genomic_DNA"/>
</dbReference>
<dbReference type="InterPro" id="IPR008928">
    <property type="entry name" value="6-hairpin_glycosidase_sf"/>
</dbReference>
<gene>
    <name evidence="4" type="ORF">HDF15_002425</name>
</gene>
<comment type="caution">
    <text evidence="4">The sequence shown here is derived from an EMBL/GenBank/DDBJ whole genome shotgun (WGS) entry which is preliminary data.</text>
</comment>
<keyword evidence="4" id="KW-0326">Glycosidase</keyword>
<dbReference type="Gene3D" id="2.60.40.1180">
    <property type="entry name" value="Golgi alpha-mannosidase II"/>
    <property type="match status" value="1"/>
</dbReference>
<dbReference type="InterPro" id="IPR049053">
    <property type="entry name" value="AFCA-like_C"/>
</dbReference>
<feature type="domain" description="Glycosyl hydrolase family 95 catalytic" evidence="3">
    <location>
        <begin position="296"/>
        <end position="713"/>
    </location>
</feature>
<dbReference type="GO" id="GO:0005975">
    <property type="term" value="P:carbohydrate metabolic process"/>
    <property type="evidence" value="ECO:0007669"/>
    <property type="project" value="InterPro"/>
</dbReference>
<dbReference type="AlphaFoldDB" id="A0A7W7ZQ16"/>
<feature type="domain" description="Alpha fucosidase A-like C-terminal" evidence="2">
    <location>
        <begin position="715"/>
        <end position="778"/>
    </location>
</feature>
<dbReference type="Pfam" id="PF14498">
    <property type="entry name" value="Glyco_hyd_65N_2"/>
    <property type="match status" value="1"/>
</dbReference>
<dbReference type="InterPro" id="IPR012341">
    <property type="entry name" value="6hp_glycosidase-like_sf"/>
</dbReference>
<dbReference type="InterPro" id="IPR054363">
    <property type="entry name" value="GH95_cat"/>
</dbReference>
<sequence length="798" mass="86916">MTTTRRDFVIGSAALALYPPRLMHAAGQSSPSHKTELWYSRPATRWMEAVPIGNGRIGGMIYGGTSVESFALTESTTWSGAPSDRNVNPTALENLEKIREVMFAGKYAEGGELCKEHLLGHSDSFGTHLPMATLELAFPGDGPTQNYRRSLNLDEAIAYVGYTRDGLAFHREVFASNPDNALIAHLTCNQPKSISCSISFPKLTLPGEVTTEGNDTLVLKGNAFEHQHSNGKQGVAFETRVCLSAKGGEVTAHDGALQVKGADAVTLHVVIATNFRGADASARNVQTLQVLRPKTFAQLRAAHVADHQSLYRRVAIDLGTNPSAELKPTDERRKAVEAGGDDPGLASLFFQYGRYLTIAGSRANSPLPLALQGIWNDGLASSMGWTDDFHLDINTEQNYWAAEVCNLSECQSPLFDFIDGMRVAGRSTARNMYGAPGWVAHVITNPWGYTAPGGGLGWGLFPTGGVWLALQMWEHYRFTGDKQFLQQRLYPVYKEAAEFFLAYLVKHPQKEWLVTGPSVSPENWFLSPDGKHCAESMGPTVDRVLVYSLLSGCIEACTVLGIDEEFRASAKAALDRLPPFQIGKHGQLQEWLEDFDEAIPEHRHTSHLISLYPEHQISPVTTPELAKAARITLERRVSQPNWEDSEWARANLVNYYARLLDGESAHKHYVGLLSKATEDSLLTYSRGGVAGAESNIFSLDGNTAGAAGVAEMLLQSQADEIHLLPALPSAWPQGSIKGLCARGGIEVSVAWTEGKLVSASLKSRHGGTHSVRYGTGVVKVTLPIGREVKISPSQFHSA</sequence>
<feature type="domain" description="Glycosyl hydrolase family 95 N-terminal" evidence="1">
    <location>
        <begin position="37"/>
        <end position="277"/>
    </location>
</feature>
<dbReference type="InterPro" id="IPR013780">
    <property type="entry name" value="Glyco_hydro_b"/>
</dbReference>
<dbReference type="Gene3D" id="2.70.98.50">
    <property type="entry name" value="putative glycoside hydrolase family protein from bacillus halodurans"/>
    <property type="match status" value="1"/>
</dbReference>
<evidence type="ECO:0000259" key="2">
    <source>
        <dbReference type="Pfam" id="PF21307"/>
    </source>
</evidence>
<name>A0A7W7ZQ16_9BACT</name>
<evidence type="ECO:0000313" key="4">
    <source>
        <dbReference type="EMBL" id="MBB5064074.1"/>
    </source>
</evidence>
<dbReference type="Pfam" id="PF22124">
    <property type="entry name" value="Glyco_hydro_95_cat"/>
    <property type="match status" value="1"/>
</dbReference>